<dbReference type="EMBL" id="PGCJ01000009">
    <property type="protein sequence ID" value="PLW57612.1"/>
    <property type="molecule type" value="Genomic_DNA"/>
</dbReference>
<comment type="caution">
    <text evidence="2">The sequence shown here is derived from an EMBL/GenBank/DDBJ whole genome shotgun (WGS) entry which is preliminary data.</text>
</comment>
<feature type="region of interest" description="Disordered" evidence="1">
    <location>
        <begin position="127"/>
        <end position="173"/>
    </location>
</feature>
<dbReference type="PANTHER" id="PTHR35871:SF1">
    <property type="entry name" value="CXC1-LIKE CYSTEINE CLUSTER ASSOCIATED WITH KDZ TRANSPOSASES DOMAIN-CONTAINING PROTEIN"/>
    <property type="match status" value="1"/>
</dbReference>
<evidence type="ECO:0000256" key="1">
    <source>
        <dbReference type="SAM" id="MobiDB-lite"/>
    </source>
</evidence>
<name>A0A2N5W5W3_9BASI</name>
<gene>
    <name evidence="2" type="ORF">PCANC_01095</name>
</gene>
<feature type="compositionally biased region" description="Basic and acidic residues" evidence="1">
    <location>
        <begin position="17"/>
        <end position="26"/>
    </location>
</feature>
<evidence type="ECO:0000313" key="2">
    <source>
        <dbReference type="EMBL" id="PLW57612.1"/>
    </source>
</evidence>
<dbReference type="OrthoDB" id="6511194at2759"/>
<feature type="region of interest" description="Disordered" evidence="1">
    <location>
        <begin position="1"/>
        <end position="63"/>
    </location>
</feature>
<feature type="compositionally biased region" description="Basic residues" evidence="1">
    <location>
        <begin position="135"/>
        <end position="145"/>
    </location>
</feature>
<evidence type="ECO:0000313" key="3">
    <source>
        <dbReference type="Proteomes" id="UP000235388"/>
    </source>
</evidence>
<keyword evidence="3" id="KW-1185">Reference proteome</keyword>
<sequence length="587" mass="66374">MAINKNAKAQRKRRKREAKERSERESNPICISSDESHPISISSDSQGNTTDKDNNEDAPQNVRMDIVPKNDIYFHHNIETEDFDEANDILQYMQASRDDLTIDEESAVEDDDDPLEIFWPIFSSSQNTKTLPSKQKLKTGKKGYKKPVENPSSLSGKLVPRPFPRQTKHDYSKNRKKALGENNNIMENFLIRHKNIAQPTDSPPEISSVMDEQPAVPIDPQLLQESLELRIETQVNQYLSAPKKLPSKPDAVTASREQWKELNSAIVSATTRAKDKLKKDPNFKYPHSMIANLHEFNQLRYEFNLNGTKSPSVSASLAVAKSAIRRAPQPGDVPMATRSGIYLSRLISKQARHVINHKELFITLSGNHVKHKSILDNMKIQEALFSWVASKSPGEITPISFCEHVNSTLLPQFVISKTITRPTATRWMGRLGFSPQEVQNMNLNPGGKQSWLCDTTIPYDDPLIPPHLRGQIQTFCYDPSNPDPTKAGQPKGVQAILQERGLWQHYTQERQRLRKPALKFKCNSCSQSSIQKDAIERSSCLIKEAEAHGYFLLESQCVCKALSDNQLDDEHETSDPPENPDNNNSCC</sequence>
<dbReference type="PANTHER" id="PTHR35871">
    <property type="entry name" value="EXPRESSED PROTEIN"/>
    <property type="match status" value="1"/>
</dbReference>
<proteinExistence type="predicted"/>
<feature type="region of interest" description="Disordered" evidence="1">
    <location>
        <begin position="568"/>
        <end position="587"/>
    </location>
</feature>
<accession>A0A2N5W5W3</accession>
<reference evidence="2 3" key="1">
    <citation type="submission" date="2017-11" db="EMBL/GenBank/DDBJ databases">
        <title>De novo assembly and phasing of dikaryotic genomes from two isolates of Puccinia coronata f. sp. avenae, the causal agent of oat crown rust.</title>
        <authorList>
            <person name="Miller M.E."/>
            <person name="Zhang Y."/>
            <person name="Omidvar V."/>
            <person name="Sperschneider J."/>
            <person name="Schwessinger B."/>
            <person name="Raley C."/>
            <person name="Palmer J.M."/>
            <person name="Garnica D."/>
            <person name="Upadhyaya N."/>
            <person name="Rathjen J."/>
            <person name="Taylor J.M."/>
            <person name="Park R.F."/>
            <person name="Dodds P.N."/>
            <person name="Hirsch C.D."/>
            <person name="Kianian S.F."/>
            <person name="Figueroa M."/>
        </authorList>
    </citation>
    <scope>NUCLEOTIDE SEQUENCE [LARGE SCALE GENOMIC DNA]</scope>
    <source>
        <strain evidence="2">12NC29</strain>
    </source>
</reference>
<dbReference type="AlphaFoldDB" id="A0A2N5W5W3"/>
<protein>
    <submittedName>
        <fullName evidence="2">Uncharacterized protein</fullName>
    </submittedName>
</protein>
<dbReference type="Proteomes" id="UP000235388">
    <property type="component" value="Unassembled WGS sequence"/>
</dbReference>
<organism evidence="2 3">
    <name type="scientific">Puccinia coronata f. sp. avenae</name>
    <dbReference type="NCBI Taxonomy" id="200324"/>
    <lineage>
        <taxon>Eukaryota</taxon>
        <taxon>Fungi</taxon>
        <taxon>Dikarya</taxon>
        <taxon>Basidiomycota</taxon>
        <taxon>Pucciniomycotina</taxon>
        <taxon>Pucciniomycetes</taxon>
        <taxon>Pucciniales</taxon>
        <taxon>Pucciniaceae</taxon>
        <taxon>Puccinia</taxon>
    </lineage>
</organism>